<comment type="caution">
    <text evidence="11">The sequence shown here is derived from an EMBL/GenBank/DDBJ whole genome shotgun (WGS) entry which is preliminary data.</text>
</comment>
<evidence type="ECO:0000256" key="10">
    <source>
        <dbReference type="SAM" id="Phobius"/>
    </source>
</evidence>
<evidence type="ECO:0000256" key="4">
    <source>
        <dbReference type="ARBA" id="ARBA00006627"/>
    </source>
</evidence>
<dbReference type="Proteomes" id="UP001054902">
    <property type="component" value="Unassembled WGS sequence"/>
</dbReference>
<feature type="transmembrane region" description="Helical" evidence="10">
    <location>
        <begin position="79"/>
        <end position="99"/>
    </location>
</feature>
<evidence type="ECO:0000256" key="8">
    <source>
        <dbReference type="ARBA" id="ARBA00023136"/>
    </source>
</evidence>
<dbReference type="AlphaFoldDB" id="A0AAD3H0X7"/>
<evidence type="ECO:0000313" key="12">
    <source>
        <dbReference type="Proteomes" id="UP001054902"/>
    </source>
</evidence>
<dbReference type="InterPro" id="IPR012430">
    <property type="entry name" value="TMEM43_fam"/>
</dbReference>
<dbReference type="GO" id="GO:0005637">
    <property type="term" value="C:nuclear inner membrane"/>
    <property type="evidence" value="ECO:0007669"/>
    <property type="project" value="TreeGrafter"/>
</dbReference>
<evidence type="ECO:0000256" key="1">
    <source>
        <dbReference type="ARBA" id="ARBA00004127"/>
    </source>
</evidence>
<keyword evidence="7 10" id="KW-1133">Transmembrane helix</keyword>
<accession>A0AAD3H0X7</accession>
<dbReference type="PANTHER" id="PTHR13416:SF2">
    <property type="entry name" value="TRANSMEMBRANE PROTEIN 43"/>
    <property type="match status" value="1"/>
</dbReference>
<sequence>MFENALAESKALTNSLRVVGSLMMMTGIATILNPLVVATDIIPCLGESVEVAIGIVSFVLGGFLSLFVIGIAWAANRPVFLGVGVAGATVIGYFIYVGVQKKRQRSREMKLNQEDQLDQILP</sequence>
<evidence type="ECO:0000313" key="11">
    <source>
        <dbReference type="EMBL" id="GFH46231.1"/>
    </source>
</evidence>
<dbReference type="Pfam" id="PF07787">
    <property type="entry name" value="TMEM43"/>
    <property type="match status" value="1"/>
</dbReference>
<dbReference type="EMBL" id="BLLK01000022">
    <property type="protein sequence ID" value="GFH46231.1"/>
    <property type="molecule type" value="Genomic_DNA"/>
</dbReference>
<organism evidence="11 12">
    <name type="scientific">Chaetoceros tenuissimus</name>
    <dbReference type="NCBI Taxonomy" id="426638"/>
    <lineage>
        <taxon>Eukaryota</taxon>
        <taxon>Sar</taxon>
        <taxon>Stramenopiles</taxon>
        <taxon>Ochrophyta</taxon>
        <taxon>Bacillariophyta</taxon>
        <taxon>Coscinodiscophyceae</taxon>
        <taxon>Chaetocerotophycidae</taxon>
        <taxon>Chaetocerotales</taxon>
        <taxon>Chaetocerotaceae</taxon>
        <taxon>Chaetoceros</taxon>
    </lineage>
</organism>
<keyword evidence="6" id="KW-0256">Endoplasmic reticulum</keyword>
<reference evidence="11 12" key="1">
    <citation type="journal article" date="2021" name="Sci. Rep.">
        <title>The genome of the diatom Chaetoceros tenuissimus carries an ancient integrated fragment of an extant virus.</title>
        <authorList>
            <person name="Hongo Y."/>
            <person name="Kimura K."/>
            <person name="Takaki Y."/>
            <person name="Yoshida Y."/>
            <person name="Baba S."/>
            <person name="Kobayashi G."/>
            <person name="Nagasaki K."/>
            <person name="Hano T."/>
            <person name="Tomaru Y."/>
        </authorList>
    </citation>
    <scope>NUCLEOTIDE SEQUENCE [LARGE SCALE GENOMIC DNA]</scope>
    <source>
        <strain evidence="11 12">NIES-3715</strain>
    </source>
</reference>
<comment type="similarity">
    <text evidence="4">Belongs to the TMEM43 family.</text>
</comment>
<feature type="transmembrane region" description="Helical" evidence="10">
    <location>
        <begin position="20"/>
        <end position="39"/>
    </location>
</feature>
<dbReference type="GO" id="GO:0071763">
    <property type="term" value="P:nuclear membrane organization"/>
    <property type="evidence" value="ECO:0007669"/>
    <property type="project" value="TreeGrafter"/>
</dbReference>
<name>A0AAD3H0X7_9STRA</name>
<evidence type="ECO:0000256" key="3">
    <source>
        <dbReference type="ARBA" id="ARBA00004586"/>
    </source>
</evidence>
<dbReference type="GO" id="GO:0006629">
    <property type="term" value="P:lipid metabolic process"/>
    <property type="evidence" value="ECO:0007669"/>
    <property type="project" value="TreeGrafter"/>
</dbReference>
<dbReference type="PANTHER" id="PTHR13416">
    <property type="match status" value="1"/>
</dbReference>
<keyword evidence="12" id="KW-1185">Reference proteome</keyword>
<keyword evidence="9" id="KW-0539">Nucleus</keyword>
<protein>
    <submittedName>
        <fullName evidence="11">Uncharacterized protein</fullName>
    </submittedName>
</protein>
<keyword evidence="8 10" id="KW-0472">Membrane</keyword>
<keyword evidence="5 10" id="KW-0812">Transmembrane</keyword>
<comment type="subcellular location">
    <subcellularLocation>
        <location evidence="1">Endomembrane system</location>
        <topology evidence="1">Multi-pass membrane protein</topology>
    </subcellularLocation>
    <subcellularLocation>
        <location evidence="3">Endoplasmic reticulum membrane</location>
    </subcellularLocation>
    <subcellularLocation>
        <location evidence="2">Nucleus envelope</location>
    </subcellularLocation>
</comment>
<feature type="transmembrane region" description="Helical" evidence="10">
    <location>
        <begin position="51"/>
        <end position="73"/>
    </location>
</feature>
<evidence type="ECO:0000256" key="6">
    <source>
        <dbReference type="ARBA" id="ARBA00022824"/>
    </source>
</evidence>
<dbReference type="GO" id="GO:0005789">
    <property type="term" value="C:endoplasmic reticulum membrane"/>
    <property type="evidence" value="ECO:0007669"/>
    <property type="project" value="UniProtKB-SubCell"/>
</dbReference>
<gene>
    <name evidence="11" type="ORF">CTEN210_02705</name>
</gene>
<evidence type="ECO:0000256" key="9">
    <source>
        <dbReference type="ARBA" id="ARBA00023242"/>
    </source>
</evidence>
<evidence type="ECO:0000256" key="7">
    <source>
        <dbReference type="ARBA" id="ARBA00022989"/>
    </source>
</evidence>
<proteinExistence type="inferred from homology"/>
<evidence type="ECO:0000256" key="2">
    <source>
        <dbReference type="ARBA" id="ARBA00004259"/>
    </source>
</evidence>
<evidence type="ECO:0000256" key="5">
    <source>
        <dbReference type="ARBA" id="ARBA00022692"/>
    </source>
</evidence>